<organism evidence="2 3">
    <name type="scientific">Halosolutus amylolyticus</name>
    <dbReference type="NCBI Taxonomy" id="2932267"/>
    <lineage>
        <taxon>Archaea</taxon>
        <taxon>Methanobacteriati</taxon>
        <taxon>Methanobacteriota</taxon>
        <taxon>Stenosarchaea group</taxon>
        <taxon>Halobacteria</taxon>
        <taxon>Halobacteriales</taxon>
        <taxon>Natrialbaceae</taxon>
        <taxon>Halosolutus</taxon>
    </lineage>
</organism>
<reference evidence="2 3" key="1">
    <citation type="journal article" date="2019" name="Int. J. Syst. Evol. Microbiol.">
        <title>The Global Catalogue of Microorganisms (GCM) 10K type strain sequencing project: providing services to taxonomists for standard genome sequencing and annotation.</title>
        <authorList>
            <consortium name="The Broad Institute Genomics Platform"/>
            <consortium name="The Broad Institute Genome Sequencing Center for Infectious Disease"/>
            <person name="Wu L."/>
            <person name="Ma J."/>
        </authorList>
    </citation>
    <scope>NUCLEOTIDE SEQUENCE [LARGE SCALE GENOMIC DNA]</scope>
    <source>
        <strain evidence="2 3">WLHS5</strain>
    </source>
</reference>
<evidence type="ECO:0000313" key="2">
    <source>
        <dbReference type="EMBL" id="MFC4542225.1"/>
    </source>
</evidence>
<dbReference type="RefSeq" id="WP_250141625.1">
    <property type="nucleotide sequence ID" value="NZ_JALIQP010000004.1"/>
</dbReference>
<comment type="caution">
    <text evidence="2">The sequence shown here is derived from an EMBL/GenBank/DDBJ whole genome shotgun (WGS) entry which is preliminary data.</text>
</comment>
<dbReference type="Gene3D" id="2.60.120.200">
    <property type="match status" value="1"/>
</dbReference>
<evidence type="ECO:0000313" key="3">
    <source>
        <dbReference type="Proteomes" id="UP001595898"/>
    </source>
</evidence>
<keyword evidence="3" id="KW-1185">Reference proteome</keyword>
<dbReference type="PANTHER" id="PTHR40124:SF1">
    <property type="entry name" value="DISAGGREGATASE RELATED REPEAT PROTEIN"/>
    <property type="match status" value="1"/>
</dbReference>
<dbReference type="InterPro" id="IPR048958">
    <property type="entry name" value="Polysacc_lyase_14"/>
</dbReference>
<keyword evidence="2" id="KW-0456">Lyase</keyword>
<evidence type="ECO:0000259" key="1">
    <source>
        <dbReference type="Pfam" id="PF21294"/>
    </source>
</evidence>
<name>A0ABD5PPJ4_9EURY</name>
<protein>
    <submittedName>
        <fullName evidence="2">Polysaccharide lyase</fullName>
    </submittedName>
</protein>
<dbReference type="Pfam" id="PF21294">
    <property type="entry name" value="Polysacc_lyase_14"/>
    <property type="match status" value="1"/>
</dbReference>
<dbReference type="Proteomes" id="UP001595898">
    <property type="component" value="Unassembled WGS sequence"/>
</dbReference>
<sequence>MTDSSETMTYITFDDADSLDAFTTRGQDEALEIVTAPGSRQNGTACKVHFPGGGHDAGSLRYSFPAEQGVEPESMYATYWLYLDESFQPSYNGKLPGFAGTYGNAGSAGRRSNGTNGWSARGSFYPPDENGNVPIGNYVYHADMDAFGTHAVWDTALEPGNWYVIDQYIELNTPGEHDGILRGWVDKEHVHTSEDWRWRDTADLKIEEWWAHFYHGGSEPAPQDMSLYIDNVYLQDEELPEK</sequence>
<gene>
    <name evidence="2" type="ORF">ACFO5R_09825</name>
</gene>
<dbReference type="EMBL" id="JBHSFA010000005">
    <property type="protein sequence ID" value="MFC4542225.1"/>
    <property type="molecule type" value="Genomic_DNA"/>
</dbReference>
<feature type="domain" description="Polysaccharide lyase 14" evidence="1">
    <location>
        <begin position="47"/>
        <end position="220"/>
    </location>
</feature>
<dbReference type="PANTHER" id="PTHR40124">
    <property type="match status" value="1"/>
</dbReference>
<proteinExistence type="predicted"/>
<accession>A0ABD5PPJ4</accession>
<dbReference type="GO" id="GO:0016829">
    <property type="term" value="F:lyase activity"/>
    <property type="evidence" value="ECO:0007669"/>
    <property type="project" value="UniProtKB-KW"/>
</dbReference>
<dbReference type="AlphaFoldDB" id="A0ABD5PPJ4"/>